<keyword evidence="3 18" id="KW-0121">Carboxypeptidase</keyword>
<evidence type="ECO:0000256" key="4">
    <source>
        <dbReference type="ARBA" id="ARBA00022670"/>
    </source>
</evidence>
<comment type="function">
    <text evidence="11">Carboxypeptidase that possesses the specificities of both mammalian Cpase A and B. Thus shows broad substrate specificity, being able to cleave Cbz-Gly-Leu, Cbz-Gly-Val, Cbz-Gly-Phe, Cbz-Gly-Lys and Bz-Gly-Arg in vitro.</text>
</comment>
<dbReference type="GO" id="GO:0008270">
    <property type="term" value="F:zinc ion binding"/>
    <property type="evidence" value="ECO:0007669"/>
    <property type="project" value="InterPro"/>
</dbReference>
<feature type="domain" description="Peptidase M14" evidence="17">
    <location>
        <begin position="126"/>
        <end position="447"/>
    </location>
</feature>
<evidence type="ECO:0000256" key="12">
    <source>
        <dbReference type="ARBA" id="ARBA00066554"/>
    </source>
</evidence>
<keyword evidence="9" id="KW-0482">Metalloprotease</keyword>
<evidence type="ECO:0000256" key="6">
    <source>
        <dbReference type="ARBA" id="ARBA00022729"/>
    </source>
</evidence>
<dbReference type="Proteomes" id="UP001147653">
    <property type="component" value="Unassembled WGS sequence"/>
</dbReference>
<feature type="chain" id="PRO_5040823348" description="Zinc carboxypeptidase" evidence="16">
    <location>
        <begin position="23"/>
        <end position="1217"/>
    </location>
</feature>
<keyword evidence="4" id="KW-0645">Protease</keyword>
<gene>
    <name evidence="18" type="ORF">OJ997_05525</name>
</gene>
<feature type="compositionally biased region" description="Pro residues" evidence="15">
    <location>
        <begin position="1057"/>
        <end position="1067"/>
    </location>
</feature>
<evidence type="ECO:0000256" key="1">
    <source>
        <dbReference type="ARBA" id="ARBA00001947"/>
    </source>
</evidence>
<dbReference type="GO" id="GO:0004181">
    <property type="term" value="F:metallocarboxypeptidase activity"/>
    <property type="evidence" value="ECO:0007669"/>
    <property type="project" value="InterPro"/>
</dbReference>
<dbReference type="SMART" id="SM00631">
    <property type="entry name" value="Zn_pept"/>
    <property type="match status" value="1"/>
</dbReference>
<dbReference type="PROSITE" id="PS52035">
    <property type="entry name" value="PEPTIDASE_M14"/>
    <property type="match status" value="1"/>
</dbReference>
<accession>A0A9X3N4Z8</accession>
<evidence type="ECO:0000256" key="9">
    <source>
        <dbReference type="ARBA" id="ARBA00023049"/>
    </source>
</evidence>
<evidence type="ECO:0000256" key="13">
    <source>
        <dbReference type="ARBA" id="ARBA00074273"/>
    </source>
</evidence>
<reference evidence="18" key="1">
    <citation type="submission" date="2022-10" db="EMBL/GenBank/DDBJ databases">
        <title>The WGS of Solirubrobacter phytolaccae KCTC 29190.</title>
        <authorList>
            <person name="Jiang Z."/>
        </authorList>
    </citation>
    <scope>NUCLEOTIDE SEQUENCE</scope>
    <source>
        <strain evidence="18">KCTC 29190</strain>
    </source>
</reference>
<feature type="region of interest" description="Disordered" evidence="15">
    <location>
        <begin position="1053"/>
        <end position="1075"/>
    </location>
</feature>
<dbReference type="PANTHER" id="PTHR11705:SF143">
    <property type="entry name" value="SLL0236 PROTEIN"/>
    <property type="match status" value="1"/>
</dbReference>
<evidence type="ECO:0000313" key="19">
    <source>
        <dbReference type="Proteomes" id="UP001147653"/>
    </source>
</evidence>
<evidence type="ECO:0000256" key="11">
    <source>
        <dbReference type="ARBA" id="ARBA00055464"/>
    </source>
</evidence>
<feature type="signal peptide" evidence="16">
    <location>
        <begin position="1"/>
        <end position="22"/>
    </location>
</feature>
<comment type="catalytic activity">
    <reaction evidence="10">
        <text>Releases a C-terminal residue, which may be hydrophobic or positively charged.</text>
        <dbReference type="EC" id="3.4.17.18"/>
    </reaction>
</comment>
<evidence type="ECO:0000259" key="17">
    <source>
        <dbReference type="PROSITE" id="PS52035"/>
    </source>
</evidence>
<organism evidence="18 19">
    <name type="scientific">Solirubrobacter phytolaccae</name>
    <dbReference type="NCBI Taxonomy" id="1404360"/>
    <lineage>
        <taxon>Bacteria</taxon>
        <taxon>Bacillati</taxon>
        <taxon>Actinomycetota</taxon>
        <taxon>Thermoleophilia</taxon>
        <taxon>Solirubrobacterales</taxon>
        <taxon>Solirubrobacteraceae</taxon>
        <taxon>Solirubrobacter</taxon>
    </lineage>
</organism>
<sequence>MGWGTAAAVLVLASGLATPASGATKRLEPLNQYVVTGGDLAQLGQLGYDLTEGGSARGQGVVATPAEADELRAKGYTVTAPYGEAKTSRAAPPDPFATDPTYGYDVFRPWHLKPAPCPGTCSGAVDGAGQPINLQTWYERERAAHPDIVKKVVYGKSRYGQDLVAYKVSLNAHTLADGAKPVVWYETTQHAREWIATEVGRRLFGHVLAHATDTATDIPKLLRENELWFVPVVNVDGYDWTFQSKNTRLWRKTLADNDGNDVIDGNDGVDPNRNWAEKWRYDQEGAVDVFNDDTYRGPTPQSEPEVAQLDAMFKKLKPKFLLDYHSYGPLILYPEGWQVETESTDTPATKALAGLDDDHPAITRFDPDVSGELYTTNGDVTGHVYQRYGSLAYTVELEGGSGPGVGGTVEGPNAFDPGGFVFQDSETAVEDQFQRNLEFALDLARSAKNPGRPVSHIGNTAPDFEPSAFTVSYGSPQTVEVNANRDLGPVDVHWRVGNGSIQTARTSEFLGGERYDPPGVYYHKLRAAVTGFTAGDQVEVWFSAGAKRSSSFTFTAEKSVAKDVLVMAAEDYSGNSNILGEGPRPGPEFLSYYTTALQDAGISYDVYDVDAHARTAPDPLGVLGHYKAVIWYTGNDLYVREPTQPGATGNSKLMDDEVIAVRDYLNEGGSLLVTGQQALQGVWDQFLYNPLGAPPNPFCKSNNSQGQGSVDDPVGQTTNCIIVSNDFVQYYLGAWTATIAAEEDAVATLPFKGAGGPFGTTAFTLNGGDSADNQLLAQTFVTTSTILPQAEFPQFASTRAIGFDRPPAYDPPEGTKYAYAESSDEGYQRLRRTIDLTGATSGALKFKISHDVETEYDYVFVEAHTVGQDDWTTLPDKNGHTTTSVGASCDIDWDTIHPFLDHYQTNPTAGADCTNTGTTGAWNAATGNSDGFQDWEIDLSAYAGKQVEVSITYAQDFSAAGLGVFLDALQVLKNGAVSESNGFEAGLSPWEAGPPPAGTENDAAWVARESVGFVDGPGIATDDTLLWGFGLEGITTRAERSAALKDAITYLTRSKPATPPVPGPPPATYTDSEEGTVGGTVPATLSLSLEAPAQFGAFTPGTTRTYFASTKANVISTAGDALLSVSDPSAFGTGHLVNGTFVLPEPLQARARNAANTGTAYNNVGSSASPLNLLTWSGPVSNDALTLEFSQLVKSTDPLRTGTYSKAVTFTLSTTNP</sequence>
<evidence type="ECO:0000256" key="5">
    <source>
        <dbReference type="ARBA" id="ARBA00022723"/>
    </source>
</evidence>
<evidence type="ECO:0000256" key="2">
    <source>
        <dbReference type="ARBA" id="ARBA00005988"/>
    </source>
</evidence>
<dbReference type="InterPro" id="IPR000834">
    <property type="entry name" value="Peptidase_M14"/>
</dbReference>
<dbReference type="EMBL" id="JAPDDP010000007">
    <property type="protein sequence ID" value="MDA0179744.1"/>
    <property type="molecule type" value="Genomic_DNA"/>
</dbReference>
<dbReference type="Pfam" id="PF20773">
    <property type="entry name" value="InhA-like_MAM"/>
    <property type="match status" value="1"/>
</dbReference>
<dbReference type="SUPFAM" id="SSF53187">
    <property type="entry name" value="Zn-dependent exopeptidases"/>
    <property type="match status" value="1"/>
</dbReference>
<comment type="similarity">
    <text evidence="2 14">Belongs to the peptidase M14 family.</text>
</comment>
<dbReference type="PANTHER" id="PTHR11705">
    <property type="entry name" value="PROTEASE FAMILY M14 CARBOXYPEPTIDASE A,B"/>
    <property type="match status" value="1"/>
</dbReference>
<evidence type="ECO:0000256" key="16">
    <source>
        <dbReference type="SAM" id="SignalP"/>
    </source>
</evidence>
<protein>
    <recommendedName>
        <fullName evidence="13">Zinc carboxypeptidase</fullName>
        <ecNumber evidence="12">3.4.17.18</ecNumber>
    </recommendedName>
</protein>
<dbReference type="RefSeq" id="WP_270024048.1">
    <property type="nucleotide sequence ID" value="NZ_JAPDDP010000007.1"/>
</dbReference>
<evidence type="ECO:0000256" key="3">
    <source>
        <dbReference type="ARBA" id="ARBA00022645"/>
    </source>
</evidence>
<keyword evidence="19" id="KW-1185">Reference proteome</keyword>
<evidence type="ECO:0000256" key="15">
    <source>
        <dbReference type="SAM" id="MobiDB-lite"/>
    </source>
</evidence>
<evidence type="ECO:0000256" key="8">
    <source>
        <dbReference type="ARBA" id="ARBA00022833"/>
    </source>
</evidence>
<dbReference type="GO" id="GO:0006508">
    <property type="term" value="P:proteolysis"/>
    <property type="evidence" value="ECO:0007669"/>
    <property type="project" value="UniProtKB-KW"/>
</dbReference>
<keyword evidence="7" id="KW-0378">Hydrolase</keyword>
<name>A0A9X3N4Z8_9ACTN</name>
<keyword evidence="8" id="KW-0862">Zinc</keyword>
<dbReference type="Gene3D" id="3.40.630.10">
    <property type="entry name" value="Zn peptidases"/>
    <property type="match status" value="1"/>
</dbReference>
<feature type="active site" description="Proton donor/acceptor" evidence="14">
    <location>
        <position position="396"/>
    </location>
</feature>
<evidence type="ECO:0000256" key="7">
    <source>
        <dbReference type="ARBA" id="ARBA00022801"/>
    </source>
</evidence>
<dbReference type="GO" id="GO:0005615">
    <property type="term" value="C:extracellular space"/>
    <property type="evidence" value="ECO:0007669"/>
    <property type="project" value="TreeGrafter"/>
</dbReference>
<proteinExistence type="inferred from homology"/>
<comment type="cofactor">
    <cofactor evidence="1">
        <name>Zn(2+)</name>
        <dbReference type="ChEBI" id="CHEBI:29105"/>
    </cofactor>
</comment>
<evidence type="ECO:0000313" key="18">
    <source>
        <dbReference type="EMBL" id="MDA0179744.1"/>
    </source>
</evidence>
<dbReference type="AlphaFoldDB" id="A0A9X3N4Z8"/>
<keyword evidence="6 16" id="KW-0732">Signal</keyword>
<dbReference type="FunFam" id="3.40.630.10:FF:000084">
    <property type="entry name" value="Carboxypeptidase B2"/>
    <property type="match status" value="1"/>
</dbReference>
<dbReference type="Pfam" id="PF00246">
    <property type="entry name" value="Peptidase_M14"/>
    <property type="match status" value="1"/>
</dbReference>
<keyword evidence="5" id="KW-0479">Metal-binding</keyword>
<comment type="caution">
    <text evidence="18">The sequence shown here is derived from an EMBL/GenBank/DDBJ whole genome shotgun (WGS) entry which is preliminary data.</text>
</comment>
<dbReference type="EC" id="3.4.17.18" evidence="12"/>
<evidence type="ECO:0000256" key="14">
    <source>
        <dbReference type="PROSITE-ProRule" id="PRU01379"/>
    </source>
</evidence>
<evidence type="ECO:0000256" key="10">
    <source>
        <dbReference type="ARBA" id="ARBA00050859"/>
    </source>
</evidence>